<protein>
    <submittedName>
        <fullName evidence="2">Uncharacterized protein</fullName>
    </submittedName>
</protein>
<reference evidence="2 3" key="1">
    <citation type="submission" date="2024-01" db="EMBL/GenBank/DDBJ databases">
        <title>The genomes of 5 underutilized Papilionoideae crops provide insights into root nodulation and disease resistanc.</title>
        <authorList>
            <person name="Jiang F."/>
        </authorList>
    </citation>
    <scope>NUCLEOTIDE SEQUENCE [LARGE SCALE GENOMIC DNA]</scope>
    <source>
        <strain evidence="2">JINMINGXINNONG_FW02</strain>
        <tissue evidence="2">Leaves</tissue>
    </source>
</reference>
<accession>A0AAN9LVU1</accession>
<comment type="caution">
    <text evidence="2">The sequence shown here is derived from an EMBL/GenBank/DDBJ whole genome shotgun (WGS) entry which is preliminary data.</text>
</comment>
<gene>
    <name evidence="2" type="ORF">VNO80_26085</name>
</gene>
<proteinExistence type="predicted"/>
<dbReference type="AlphaFoldDB" id="A0AAN9LVU1"/>
<feature type="compositionally biased region" description="Polar residues" evidence="1">
    <location>
        <begin position="23"/>
        <end position="32"/>
    </location>
</feature>
<sequence>MKIVLENLGRVVAKGLGRPGPNPNKTFQTSPTSHPPPPPPAAKVFLSARFNYNSAIVLPQLTTAKSFFLFVEDFQEM</sequence>
<organism evidence="2 3">
    <name type="scientific">Phaseolus coccineus</name>
    <name type="common">Scarlet runner bean</name>
    <name type="synonym">Phaseolus multiflorus</name>
    <dbReference type="NCBI Taxonomy" id="3886"/>
    <lineage>
        <taxon>Eukaryota</taxon>
        <taxon>Viridiplantae</taxon>
        <taxon>Streptophyta</taxon>
        <taxon>Embryophyta</taxon>
        <taxon>Tracheophyta</taxon>
        <taxon>Spermatophyta</taxon>
        <taxon>Magnoliopsida</taxon>
        <taxon>eudicotyledons</taxon>
        <taxon>Gunneridae</taxon>
        <taxon>Pentapetalae</taxon>
        <taxon>rosids</taxon>
        <taxon>fabids</taxon>
        <taxon>Fabales</taxon>
        <taxon>Fabaceae</taxon>
        <taxon>Papilionoideae</taxon>
        <taxon>50 kb inversion clade</taxon>
        <taxon>NPAAA clade</taxon>
        <taxon>indigoferoid/millettioid clade</taxon>
        <taxon>Phaseoleae</taxon>
        <taxon>Phaseolus</taxon>
    </lineage>
</organism>
<keyword evidence="3" id="KW-1185">Reference proteome</keyword>
<evidence type="ECO:0000256" key="1">
    <source>
        <dbReference type="SAM" id="MobiDB-lite"/>
    </source>
</evidence>
<dbReference type="Proteomes" id="UP001374584">
    <property type="component" value="Unassembled WGS sequence"/>
</dbReference>
<name>A0AAN9LVU1_PHACN</name>
<evidence type="ECO:0000313" key="3">
    <source>
        <dbReference type="Proteomes" id="UP001374584"/>
    </source>
</evidence>
<dbReference type="EMBL" id="JAYMYR010000009">
    <property type="protein sequence ID" value="KAK7343122.1"/>
    <property type="molecule type" value="Genomic_DNA"/>
</dbReference>
<evidence type="ECO:0000313" key="2">
    <source>
        <dbReference type="EMBL" id="KAK7343122.1"/>
    </source>
</evidence>
<feature type="region of interest" description="Disordered" evidence="1">
    <location>
        <begin position="14"/>
        <end position="40"/>
    </location>
</feature>